<dbReference type="PANTHER" id="PTHR45453:SF1">
    <property type="entry name" value="PHOSPHATE REGULON SENSOR PROTEIN PHOR"/>
    <property type="match status" value="1"/>
</dbReference>
<keyword evidence="4" id="KW-1003">Cell membrane</keyword>
<dbReference type="SUPFAM" id="SSF55874">
    <property type="entry name" value="ATPase domain of HSP90 chaperone/DNA topoisomerase II/histidine kinase"/>
    <property type="match status" value="1"/>
</dbReference>
<evidence type="ECO:0000256" key="7">
    <source>
        <dbReference type="ARBA" id="ARBA00022741"/>
    </source>
</evidence>
<gene>
    <name evidence="13" type="ORF">CSW64_04205</name>
</gene>
<dbReference type="FunFam" id="1.10.287.130:FF:000008">
    <property type="entry name" value="Two-component sensor histidine kinase"/>
    <property type="match status" value="1"/>
</dbReference>
<comment type="subcellular location">
    <subcellularLocation>
        <location evidence="2">Cell membrane</location>
    </subcellularLocation>
</comment>
<dbReference type="InterPro" id="IPR003594">
    <property type="entry name" value="HATPase_dom"/>
</dbReference>
<evidence type="ECO:0000256" key="10">
    <source>
        <dbReference type="ARBA" id="ARBA00023012"/>
    </source>
</evidence>
<keyword evidence="14" id="KW-1185">Reference proteome</keyword>
<dbReference type="SUPFAM" id="SSF47384">
    <property type="entry name" value="Homodimeric domain of signal transducing histidine kinase"/>
    <property type="match status" value="1"/>
</dbReference>
<dbReference type="OrthoDB" id="9813151at2"/>
<evidence type="ECO:0000313" key="13">
    <source>
        <dbReference type="EMBL" id="ATQ41670.1"/>
    </source>
</evidence>
<dbReference type="GO" id="GO:0016036">
    <property type="term" value="P:cellular response to phosphate starvation"/>
    <property type="evidence" value="ECO:0007669"/>
    <property type="project" value="TreeGrafter"/>
</dbReference>
<evidence type="ECO:0000256" key="2">
    <source>
        <dbReference type="ARBA" id="ARBA00004236"/>
    </source>
</evidence>
<comment type="catalytic activity">
    <reaction evidence="1">
        <text>ATP + protein L-histidine = ADP + protein N-phospho-L-histidine.</text>
        <dbReference type="EC" id="2.7.13.3"/>
    </reaction>
</comment>
<feature type="domain" description="Histidine kinase" evidence="12">
    <location>
        <begin position="203"/>
        <end position="448"/>
    </location>
</feature>
<evidence type="ECO:0000256" key="3">
    <source>
        <dbReference type="ARBA" id="ARBA00012438"/>
    </source>
</evidence>
<proteinExistence type="predicted"/>
<evidence type="ECO:0000256" key="4">
    <source>
        <dbReference type="ARBA" id="ARBA00022475"/>
    </source>
</evidence>
<dbReference type="KEGG" id="cmb:CSW64_04205"/>
<keyword evidence="6" id="KW-0808">Transferase</keyword>
<protein>
    <recommendedName>
        <fullName evidence="3">histidine kinase</fullName>
        <ecNumber evidence="3">2.7.13.3</ecNumber>
    </recommendedName>
</protein>
<dbReference type="Proteomes" id="UP000228945">
    <property type="component" value="Chromosome"/>
</dbReference>
<dbReference type="CDD" id="cd00075">
    <property type="entry name" value="HATPase"/>
    <property type="match status" value="1"/>
</dbReference>
<dbReference type="PROSITE" id="PS50109">
    <property type="entry name" value="HIS_KIN"/>
    <property type="match status" value="1"/>
</dbReference>
<dbReference type="EC" id="2.7.13.3" evidence="3"/>
<dbReference type="SMART" id="SM00388">
    <property type="entry name" value="HisKA"/>
    <property type="match status" value="1"/>
</dbReference>
<dbReference type="InterPro" id="IPR036890">
    <property type="entry name" value="HATPase_C_sf"/>
</dbReference>
<evidence type="ECO:0000259" key="12">
    <source>
        <dbReference type="PROSITE" id="PS50109"/>
    </source>
</evidence>
<evidence type="ECO:0000256" key="11">
    <source>
        <dbReference type="ARBA" id="ARBA00023136"/>
    </source>
</evidence>
<organism evidence="13 14">
    <name type="scientific">Caulobacter mirabilis</name>
    <dbReference type="NCBI Taxonomy" id="69666"/>
    <lineage>
        <taxon>Bacteria</taxon>
        <taxon>Pseudomonadati</taxon>
        <taxon>Pseudomonadota</taxon>
        <taxon>Alphaproteobacteria</taxon>
        <taxon>Caulobacterales</taxon>
        <taxon>Caulobacteraceae</taxon>
        <taxon>Caulobacter</taxon>
    </lineage>
</organism>
<dbReference type="Gene3D" id="3.30.565.10">
    <property type="entry name" value="Histidine kinase-like ATPase, C-terminal domain"/>
    <property type="match status" value="1"/>
</dbReference>
<keyword evidence="11" id="KW-0472">Membrane</keyword>
<evidence type="ECO:0000313" key="14">
    <source>
        <dbReference type="Proteomes" id="UP000228945"/>
    </source>
</evidence>
<dbReference type="RefSeq" id="WP_099620927.1">
    <property type="nucleotide sequence ID" value="NZ_CP024201.1"/>
</dbReference>
<dbReference type="Pfam" id="PF00512">
    <property type="entry name" value="HisKA"/>
    <property type="match status" value="1"/>
</dbReference>
<dbReference type="CDD" id="cd00082">
    <property type="entry name" value="HisKA"/>
    <property type="match status" value="1"/>
</dbReference>
<name>A0A2D2AUI6_9CAUL</name>
<dbReference type="GO" id="GO:0004721">
    <property type="term" value="F:phosphoprotein phosphatase activity"/>
    <property type="evidence" value="ECO:0007669"/>
    <property type="project" value="TreeGrafter"/>
</dbReference>
<evidence type="ECO:0000256" key="9">
    <source>
        <dbReference type="ARBA" id="ARBA00022840"/>
    </source>
</evidence>
<keyword evidence="7" id="KW-0547">Nucleotide-binding</keyword>
<dbReference type="Gene3D" id="1.10.287.130">
    <property type="match status" value="1"/>
</dbReference>
<dbReference type="GO" id="GO:0000155">
    <property type="term" value="F:phosphorelay sensor kinase activity"/>
    <property type="evidence" value="ECO:0007669"/>
    <property type="project" value="InterPro"/>
</dbReference>
<keyword evidence="9" id="KW-0067">ATP-binding</keyword>
<dbReference type="GO" id="GO:0005524">
    <property type="term" value="F:ATP binding"/>
    <property type="evidence" value="ECO:0007669"/>
    <property type="project" value="UniProtKB-KW"/>
</dbReference>
<dbReference type="InterPro" id="IPR036097">
    <property type="entry name" value="HisK_dim/P_sf"/>
</dbReference>
<keyword evidence="10" id="KW-0902">Two-component regulatory system</keyword>
<dbReference type="GO" id="GO:0005886">
    <property type="term" value="C:plasma membrane"/>
    <property type="evidence" value="ECO:0007669"/>
    <property type="project" value="UniProtKB-SubCell"/>
</dbReference>
<evidence type="ECO:0000256" key="8">
    <source>
        <dbReference type="ARBA" id="ARBA00022777"/>
    </source>
</evidence>
<evidence type="ECO:0000256" key="5">
    <source>
        <dbReference type="ARBA" id="ARBA00022553"/>
    </source>
</evidence>
<evidence type="ECO:0000256" key="1">
    <source>
        <dbReference type="ARBA" id="ARBA00000085"/>
    </source>
</evidence>
<dbReference type="AlphaFoldDB" id="A0A2D2AUI6"/>
<dbReference type="InterPro" id="IPR050351">
    <property type="entry name" value="BphY/WalK/GraS-like"/>
</dbReference>
<keyword evidence="8" id="KW-0418">Kinase</keyword>
<accession>A0A2D2AUI6</accession>
<dbReference type="FunFam" id="3.30.565.10:FF:000006">
    <property type="entry name" value="Sensor histidine kinase WalK"/>
    <property type="match status" value="1"/>
</dbReference>
<dbReference type="InterPro" id="IPR005467">
    <property type="entry name" value="His_kinase_dom"/>
</dbReference>
<dbReference type="SMART" id="SM00387">
    <property type="entry name" value="HATPase_c"/>
    <property type="match status" value="1"/>
</dbReference>
<keyword evidence="5" id="KW-0597">Phosphoprotein</keyword>
<dbReference type="Pfam" id="PF02518">
    <property type="entry name" value="HATPase_c"/>
    <property type="match status" value="1"/>
</dbReference>
<evidence type="ECO:0000256" key="6">
    <source>
        <dbReference type="ARBA" id="ARBA00022679"/>
    </source>
</evidence>
<sequence length="459" mass="49315">MSPEVVPGLRRLPLTAGLAAATGPLLLTLTGQAPLLPAGLIAALAGGSAWYATRRWLQEQAPVGAPKDQPAPAVATIPFAGILEDLADPVMVIEAGEPYEVTGHRLVFANAAARETFRAHRPDARLITVIRNPRIIELVDEALFGEVTGQAAFEVGGAQERVWTAVARPLGKTPWNAPMALLVMRDQTDLRRAERMRADFLANASHELRTPLASLSGFIETLRGPARDDPKAREKFLAIMQAQAERMSRLIDDLMSLSRIELNEHIAPQGRVDLACAVTDVADALTPVIRAKGVRIDWASPPRDSVTVEGDRDQIVQVVQNLVDNAVKYTPEGGVIRIELFAPVAGDPPPARSAETASMALLSPEHRAGEHYALLRVIDQGPGMPRDALPRLTERFYRVEGQKSGDRSGTGLGLAIVKHIINRHRGGLAAETALGRGSTFSVWLPLAQAVQPAGEPALS</sequence>
<dbReference type="InterPro" id="IPR004358">
    <property type="entry name" value="Sig_transdc_His_kin-like_C"/>
</dbReference>
<dbReference type="EMBL" id="CP024201">
    <property type="protein sequence ID" value="ATQ41670.1"/>
    <property type="molecule type" value="Genomic_DNA"/>
</dbReference>
<reference evidence="13 14" key="1">
    <citation type="submission" date="2017-10" db="EMBL/GenBank/DDBJ databases">
        <title>Genome sequence of Caulobacter mirabilis FWC38.</title>
        <authorList>
            <person name="Fiebig A."/>
            <person name="Crosson S."/>
        </authorList>
    </citation>
    <scope>NUCLEOTIDE SEQUENCE [LARGE SCALE GENOMIC DNA]</scope>
    <source>
        <strain evidence="13 14">FWC 38</strain>
    </source>
</reference>
<dbReference type="PANTHER" id="PTHR45453">
    <property type="entry name" value="PHOSPHATE REGULON SENSOR PROTEIN PHOR"/>
    <property type="match status" value="1"/>
</dbReference>
<dbReference type="InterPro" id="IPR003661">
    <property type="entry name" value="HisK_dim/P_dom"/>
</dbReference>
<dbReference type="PRINTS" id="PR00344">
    <property type="entry name" value="BCTRLSENSOR"/>
</dbReference>